<sequence>MASDIKIIDKNTCALSYIDALQGLIASVEASNAAPYLYPPTRSFLEGTLGKDMSKFFVFDGDQVVAYAVLKHLHELPDYLAHLDYPGKHSAMIYFTLVHPEHRGRGLNTKMTALRVAEAKKAGVKYLFSTVHPDNTASLKTLQGVGLTAIDKRIMFDEQLLRYIMFKAL</sequence>
<reference evidence="2 3" key="1">
    <citation type="journal article" date="2022" name="Mar. Drugs">
        <title>Bioassay-Guided Fractionation Leads to the Detection of Cholic Acid Generated by the Rare Thalassomonas sp.</title>
        <authorList>
            <person name="Pheiffer F."/>
            <person name="Schneider Y.K."/>
            <person name="Hansen E.H."/>
            <person name="Andersen J.H."/>
            <person name="Isaksson J."/>
            <person name="Busche T."/>
            <person name="R C."/>
            <person name="Kalinowski J."/>
            <person name="Zyl L.V."/>
            <person name="Trindade M."/>
        </authorList>
    </citation>
    <scope>NUCLEOTIDE SEQUENCE [LARGE SCALE GENOMIC DNA]</scope>
    <source>
        <strain evidence="2 3">A5K-61T</strain>
    </source>
</reference>
<dbReference type="Pfam" id="PF00583">
    <property type="entry name" value="Acetyltransf_1"/>
    <property type="match status" value="1"/>
</dbReference>
<evidence type="ECO:0000313" key="2">
    <source>
        <dbReference type="EMBL" id="WDE10160.1"/>
    </source>
</evidence>
<dbReference type="CDD" id="cd04301">
    <property type="entry name" value="NAT_SF"/>
    <property type="match status" value="1"/>
</dbReference>
<keyword evidence="3" id="KW-1185">Reference proteome</keyword>
<dbReference type="RefSeq" id="WP_274050177.1">
    <property type="nucleotide sequence ID" value="NZ_CP059693.1"/>
</dbReference>
<dbReference type="InterPro" id="IPR000182">
    <property type="entry name" value="GNAT_dom"/>
</dbReference>
<dbReference type="InterPro" id="IPR016181">
    <property type="entry name" value="Acyl_CoA_acyltransferase"/>
</dbReference>
<feature type="domain" description="N-acetyltransferase" evidence="1">
    <location>
        <begin position="15"/>
        <end position="169"/>
    </location>
</feature>
<dbReference type="PROSITE" id="PS51186">
    <property type="entry name" value="GNAT"/>
    <property type="match status" value="1"/>
</dbReference>
<evidence type="ECO:0000259" key="1">
    <source>
        <dbReference type="PROSITE" id="PS51186"/>
    </source>
</evidence>
<accession>A0ABY7V950</accession>
<organism evidence="2 3">
    <name type="scientific">Thalassomonas haliotis</name>
    <dbReference type="NCBI Taxonomy" id="485448"/>
    <lineage>
        <taxon>Bacteria</taxon>
        <taxon>Pseudomonadati</taxon>
        <taxon>Pseudomonadota</taxon>
        <taxon>Gammaproteobacteria</taxon>
        <taxon>Alteromonadales</taxon>
        <taxon>Colwelliaceae</taxon>
        <taxon>Thalassomonas</taxon>
    </lineage>
</organism>
<dbReference type="EMBL" id="CP059693">
    <property type="protein sequence ID" value="WDE10160.1"/>
    <property type="molecule type" value="Genomic_DNA"/>
</dbReference>
<proteinExistence type="predicted"/>
<dbReference type="Gene3D" id="3.40.630.30">
    <property type="match status" value="1"/>
</dbReference>
<dbReference type="Proteomes" id="UP001215231">
    <property type="component" value="Chromosome"/>
</dbReference>
<name>A0ABY7V950_9GAMM</name>
<evidence type="ECO:0000313" key="3">
    <source>
        <dbReference type="Proteomes" id="UP001215231"/>
    </source>
</evidence>
<gene>
    <name evidence="2" type="ORF">H3N35_17985</name>
</gene>
<dbReference type="SUPFAM" id="SSF55729">
    <property type="entry name" value="Acyl-CoA N-acyltransferases (Nat)"/>
    <property type="match status" value="1"/>
</dbReference>
<protein>
    <submittedName>
        <fullName evidence="2">GNAT family N-acetyltransferase</fullName>
    </submittedName>
</protein>